<sequence length="670" mass="77744">MINMWWSRVVERHAILIIVIVLAINWSLFVIPGLYNHPLPSFDDPLTRELRNELEVEKSSQLNSREKSQQMQHEIQALHLKLQQSYESQRNEMNAMQKQLQQIQVKLSDERSHAIRLQEDNSRLQQLMKSDQHVKHEVDQLRTERTQYEMRMSANQKSSEELLRKTQQLENRIKSMSDSRQKDETTYQMHIKDVSQELQKCETQRNVLVEELSHKTNKCNAIESENIQFIQRFKELEETKNSEIKVLIDEMSELNKQKLIAEKALSEAKQHEHQNGDQNSGKQELIKLNEEMISTKEELKNLKNALENQLRKNEELSEKYELANESIANFDQIKKECIESALKVSEQTNRQLETEKDKLKQQNESLNTELHNISTNNKDNVGELDSIKSSLRLVIPSLNTGSKDWISKLGTTLKEQLSHQSDESSNIERQRVGELESLLTLEKEKSSQLESKCTGFASTLSQTESILSELQNKVESQERDLKHREQEFGSELKTHSGENVKLRDEIKRLESSLVQFQEFKETFTEMEDKLKELQSKLSGEENEKKLLEHKYDEVCKKGQATKVASALREELNEFETERSELDRLKADLDELKTTLEKEKKISKDLNLQNVRLNSLVKIGHESLKMEEDRVRQLQSQLNLNNGSLSAPVNGSNETNANNSDTTPEAASAKK</sequence>
<keyword evidence="1" id="KW-0175">Coiled coil</keyword>
<keyword evidence="3" id="KW-1133">Transmembrane helix</keyword>
<proteinExistence type="predicted"/>
<dbReference type="InterPro" id="IPR040248">
    <property type="entry name" value="RRBP1"/>
</dbReference>
<name>A0A7R9L086_9ACAR</name>
<protein>
    <submittedName>
        <fullName evidence="4">Uncharacterized protein</fullName>
    </submittedName>
</protein>
<feature type="coiled-coil region" evidence="1">
    <location>
        <begin position="460"/>
        <end position="608"/>
    </location>
</feature>
<dbReference type="EMBL" id="OC865677">
    <property type="protein sequence ID" value="CAD7632514.1"/>
    <property type="molecule type" value="Genomic_DNA"/>
</dbReference>
<evidence type="ECO:0000256" key="3">
    <source>
        <dbReference type="SAM" id="Phobius"/>
    </source>
</evidence>
<feature type="coiled-coil region" evidence="1">
    <location>
        <begin position="79"/>
        <end position="106"/>
    </location>
</feature>
<dbReference type="AlphaFoldDB" id="A0A7R9L086"/>
<dbReference type="PANTHER" id="PTHR18939">
    <property type="entry name" value="RIBOSOME BINDING PROTEIN-1"/>
    <property type="match status" value="1"/>
</dbReference>
<dbReference type="PANTHER" id="PTHR18939:SF4">
    <property type="entry name" value="RIBOSOME-BINDING PROTEIN 1"/>
    <property type="match status" value="1"/>
</dbReference>
<dbReference type="GO" id="GO:0005789">
    <property type="term" value="C:endoplasmic reticulum membrane"/>
    <property type="evidence" value="ECO:0007669"/>
    <property type="project" value="TreeGrafter"/>
</dbReference>
<feature type="compositionally biased region" description="Polar residues" evidence="2">
    <location>
        <begin position="646"/>
        <end position="664"/>
    </location>
</feature>
<organism evidence="4">
    <name type="scientific">Medioppia subpectinata</name>
    <dbReference type="NCBI Taxonomy" id="1979941"/>
    <lineage>
        <taxon>Eukaryota</taxon>
        <taxon>Metazoa</taxon>
        <taxon>Ecdysozoa</taxon>
        <taxon>Arthropoda</taxon>
        <taxon>Chelicerata</taxon>
        <taxon>Arachnida</taxon>
        <taxon>Acari</taxon>
        <taxon>Acariformes</taxon>
        <taxon>Sarcoptiformes</taxon>
        <taxon>Oribatida</taxon>
        <taxon>Brachypylina</taxon>
        <taxon>Oppioidea</taxon>
        <taxon>Oppiidae</taxon>
        <taxon>Medioppia</taxon>
    </lineage>
</organism>
<feature type="region of interest" description="Disordered" evidence="2">
    <location>
        <begin position="640"/>
        <end position="670"/>
    </location>
</feature>
<reference evidence="4" key="1">
    <citation type="submission" date="2020-11" db="EMBL/GenBank/DDBJ databases">
        <authorList>
            <person name="Tran Van P."/>
        </authorList>
    </citation>
    <scope>NUCLEOTIDE SEQUENCE</scope>
</reference>
<dbReference type="OrthoDB" id="6513486at2759"/>
<accession>A0A7R9L086</accession>
<feature type="coiled-coil region" evidence="1">
    <location>
        <begin position="237"/>
        <end position="376"/>
    </location>
</feature>
<keyword evidence="3" id="KW-0812">Transmembrane</keyword>
<evidence type="ECO:0000256" key="2">
    <source>
        <dbReference type="SAM" id="MobiDB-lite"/>
    </source>
</evidence>
<keyword evidence="3" id="KW-0472">Membrane</keyword>
<evidence type="ECO:0000256" key="1">
    <source>
        <dbReference type="SAM" id="Coils"/>
    </source>
</evidence>
<keyword evidence="5" id="KW-1185">Reference proteome</keyword>
<dbReference type="Proteomes" id="UP000759131">
    <property type="component" value="Unassembled WGS sequence"/>
</dbReference>
<feature type="transmembrane region" description="Helical" evidence="3">
    <location>
        <begin position="14"/>
        <end position="35"/>
    </location>
</feature>
<evidence type="ECO:0000313" key="5">
    <source>
        <dbReference type="Proteomes" id="UP000759131"/>
    </source>
</evidence>
<gene>
    <name evidence="4" type="ORF">OSB1V03_LOCUS12917</name>
</gene>
<feature type="coiled-coil region" evidence="1">
    <location>
        <begin position="159"/>
        <end position="211"/>
    </location>
</feature>
<evidence type="ECO:0000313" key="4">
    <source>
        <dbReference type="EMBL" id="CAD7632514.1"/>
    </source>
</evidence>
<dbReference type="EMBL" id="CAJPIZ010011102">
    <property type="protein sequence ID" value="CAG2112944.1"/>
    <property type="molecule type" value="Genomic_DNA"/>
</dbReference>